<dbReference type="Proteomes" id="UP000181997">
    <property type="component" value="Unassembled WGS sequence"/>
</dbReference>
<dbReference type="AlphaFoldDB" id="A0A0V8HPG1"/>
<dbReference type="GO" id="GO:0016874">
    <property type="term" value="F:ligase activity"/>
    <property type="evidence" value="ECO:0007669"/>
    <property type="project" value="UniProtKB-KW"/>
</dbReference>
<reference evidence="2" key="1">
    <citation type="submission" date="2016-08" db="EMBL/GenBank/DDBJ databases">
        <authorList>
            <person name="Varghese N."/>
            <person name="Submissions Spin"/>
        </authorList>
    </citation>
    <scope>NUCLEOTIDE SEQUENCE [LARGE SCALE GENOMIC DNA]</scope>
    <source>
        <strain evidence="2">SGD-1123</strain>
    </source>
</reference>
<protein>
    <submittedName>
        <fullName evidence="1">2'-5' RNA ligase</fullName>
    </submittedName>
</protein>
<dbReference type="RefSeq" id="WP_058297152.1">
    <property type="nucleotide sequence ID" value="NZ_FMAU01000001.1"/>
</dbReference>
<dbReference type="PANTHER" id="PTHR40037:SF1">
    <property type="entry name" value="PHOSPHOESTERASE SAOUHSC_00951-RELATED"/>
    <property type="match status" value="1"/>
</dbReference>
<evidence type="ECO:0000313" key="2">
    <source>
        <dbReference type="Proteomes" id="UP000181997"/>
    </source>
</evidence>
<dbReference type="PANTHER" id="PTHR40037">
    <property type="entry name" value="PHOSPHOESTERASE YJCG-RELATED"/>
    <property type="match status" value="1"/>
</dbReference>
<sequence length="168" mass="19741">MINRSICIFPEFNNVEEIEGLREKYDQLHSFIAPHITLIHPFKGSLLKGELIDHIQDSLIGFKPFEIRCQNVTGADGHYLFLNIKKGNDHIIELRDRLYRGILKRHYTRELSYIPHVTVGKLNGEETFQKALHDTEEFNTEFTSIVYKISVEQIDEDGTSMIEYEYYF</sequence>
<name>A0A0V8HPG1_9BACI</name>
<dbReference type="SUPFAM" id="SSF55144">
    <property type="entry name" value="LigT-like"/>
    <property type="match status" value="1"/>
</dbReference>
<accession>A0A0V8HPG1</accession>
<dbReference type="InterPro" id="IPR050580">
    <property type="entry name" value="2H_phosphoesterase_YjcG-like"/>
</dbReference>
<dbReference type="Gene3D" id="3.90.1140.10">
    <property type="entry name" value="Cyclic phosphodiesterase"/>
    <property type="match status" value="1"/>
</dbReference>
<organism evidence="1 2">
    <name type="scientific">[Bacillus] enclensis</name>
    <dbReference type="NCBI Taxonomy" id="1402860"/>
    <lineage>
        <taxon>Bacteria</taxon>
        <taxon>Bacillati</taxon>
        <taxon>Bacillota</taxon>
        <taxon>Bacilli</taxon>
        <taxon>Bacillales</taxon>
        <taxon>Bacillaceae</taxon>
        <taxon>Rossellomorea</taxon>
    </lineage>
</organism>
<gene>
    <name evidence="1" type="ORF">GA0061094_0229</name>
</gene>
<dbReference type="Pfam" id="PF13563">
    <property type="entry name" value="2_5_RNA_ligase2"/>
    <property type="match status" value="1"/>
</dbReference>
<keyword evidence="1" id="KW-0436">Ligase</keyword>
<dbReference type="OrthoDB" id="1524661at2"/>
<proteinExistence type="predicted"/>
<dbReference type="InterPro" id="IPR009097">
    <property type="entry name" value="Cyclic_Pdiesterase"/>
</dbReference>
<dbReference type="EMBL" id="FMAU01000001">
    <property type="protein sequence ID" value="SCB74601.1"/>
    <property type="molecule type" value="Genomic_DNA"/>
</dbReference>
<keyword evidence="2" id="KW-1185">Reference proteome</keyword>
<evidence type="ECO:0000313" key="1">
    <source>
        <dbReference type="EMBL" id="SCB74601.1"/>
    </source>
</evidence>